<comment type="caution">
    <text evidence="1">The sequence shown here is derived from an EMBL/GenBank/DDBJ whole genome shotgun (WGS) entry which is preliminary data.</text>
</comment>
<evidence type="ECO:0000313" key="1">
    <source>
        <dbReference type="EMBL" id="HIZ75691.1"/>
    </source>
</evidence>
<gene>
    <name evidence="1" type="ORF">H9723_10720</name>
</gene>
<name>A0A9D2GBI3_9FIRM</name>
<accession>A0A9D2GBI3</accession>
<sequence length="61" mass="6923">MTVAELFDILLEGLESGRLQGDEPVSPEMLEDMHEDPVEYLARKYGIRGDADGQNRRKDSE</sequence>
<protein>
    <submittedName>
        <fullName evidence="1">Uncharacterized protein</fullName>
    </submittedName>
</protein>
<evidence type="ECO:0000313" key="2">
    <source>
        <dbReference type="Proteomes" id="UP000824116"/>
    </source>
</evidence>
<dbReference type="AlphaFoldDB" id="A0A9D2GBI3"/>
<reference evidence="1" key="1">
    <citation type="journal article" date="2021" name="PeerJ">
        <title>Extensive microbial diversity within the chicken gut microbiome revealed by metagenomics and culture.</title>
        <authorList>
            <person name="Gilroy R."/>
            <person name="Ravi A."/>
            <person name="Getino M."/>
            <person name="Pursley I."/>
            <person name="Horton D.L."/>
            <person name="Alikhan N.F."/>
            <person name="Baker D."/>
            <person name="Gharbi K."/>
            <person name="Hall N."/>
            <person name="Watson M."/>
            <person name="Adriaenssens E.M."/>
            <person name="Foster-Nyarko E."/>
            <person name="Jarju S."/>
            <person name="Secka A."/>
            <person name="Antonio M."/>
            <person name="Oren A."/>
            <person name="Chaudhuri R.R."/>
            <person name="La Ragione R."/>
            <person name="Hildebrand F."/>
            <person name="Pallen M.J."/>
        </authorList>
    </citation>
    <scope>NUCLEOTIDE SEQUENCE</scope>
    <source>
        <strain evidence="1">CHK196-3914</strain>
    </source>
</reference>
<organism evidence="1 2">
    <name type="scientific">Candidatus Mediterraneibacter stercoravium</name>
    <dbReference type="NCBI Taxonomy" id="2838685"/>
    <lineage>
        <taxon>Bacteria</taxon>
        <taxon>Bacillati</taxon>
        <taxon>Bacillota</taxon>
        <taxon>Clostridia</taxon>
        <taxon>Lachnospirales</taxon>
        <taxon>Lachnospiraceae</taxon>
        <taxon>Mediterraneibacter</taxon>
    </lineage>
</organism>
<dbReference type="Proteomes" id="UP000824116">
    <property type="component" value="Unassembled WGS sequence"/>
</dbReference>
<reference evidence="1" key="2">
    <citation type="submission" date="2021-04" db="EMBL/GenBank/DDBJ databases">
        <authorList>
            <person name="Gilroy R."/>
        </authorList>
    </citation>
    <scope>NUCLEOTIDE SEQUENCE</scope>
    <source>
        <strain evidence="1">CHK196-3914</strain>
    </source>
</reference>
<proteinExistence type="predicted"/>
<dbReference type="EMBL" id="DXAY01000253">
    <property type="protein sequence ID" value="HIZ75691.1"/>
    <property type="molecule type" value="Genomic_DNA"/>
</dbReference>